<dbReference type="Pfam" id="PF21982">
    <property type="entry name" value="RecX_HTH1"/>
    <property type="match status" value="1"/>
</dbReference>
<accession>A0ABW8D3J7</accession>
<evidence type="ECO:0000256" key="5">
    <source>
        <dbReference type="HAMAP-Rule" id="MF_01114"/>
    </source>
</evidence>
<evidence type="ECO:0000259" key="6">
    <source>
        <dbReference type="Pfam" id="PF02631"/>
    </source>
</evidence>
<comment type="caution">
    <text evidence="9">The sequence shown here is derived from an EMBL/GenBank/DDBJ whole genome shotgun (WGS) entry which is preliminary data.</text>
</comment>
<evidence type="ECO:0000256" key="3">
    <source>
        <dbReference type="ARBA" id="ARBA00018111"/>
    </source>
</evidence>
<protein>
    <recommendedName>
        <fullName evidence="3 5">Regulatory protein RecX</fullName>
    </recommendedName>
</protein>
<dbReference type="EMBL" id="JBGORX010000001">
    <property type="protein sequence ID" value="MFJ1267276.1"/>
    <property type="molecule type" value="Genomic_DNA"/>
</dbReference>
<evidence type="ECO:0000256" key="4">
    <source>
        <dbReference type="ARBA" id="ARBA00022490"/>
    </source>
</evidence>
<dbReference type="HAMAP" id="MF_01114">
    <property type="entry name" value="RecX"/>
    <property type="match status" value="1"/>
</dbReference>
<keyword evidence="10" id="KW-1185">Reference proteome</keyword>
<feature type="domain" description="RecX second three-helical" evidence="6">
    <location>
        <begin position="50"/>
        <end position="90"/>
    </location>
</feature>
<dbReference type="PANTHER" id="PTHR33602">
    <property type="entry name" value="REGULATORY PROTEIN RECX FAMILY PROTEIN"/>
    <property type="match status" value="1"/>
</dbReference>
<sequence>MTKAFDCAVRLLSRREHGAIELYEKVRQKGFSSSEAQEALDTCQQMDLQNDHRFVEVYSRSRIRQGYGPLKIRQELNNKRIDKEIIHDVLQQEEGNWLAYALDVWHKKSKGQEEMSFNEMQKQQRFLLYRGFSMDIIAQVTKELEL</sequence>
<evidence type="ECO:0000259" key="8">
    <source>
        <dbReference type="Pfam" id="PF21982"/>
    </source>
</evidence>
<dbReference type="Pfam" id="PF02631">
    <property type="entry name" value="RecX_HTH2"/>
    <property type="match status" value="1"/>
</dbReference>
<dbReference type="Pfam" id="PF21981">
    <property type="entry name" value="RecX_HTH3"/>
    <property type="match status" value="1"/>
</dbReference>
<feature type="domain" description="RecX first three-helical" evidence="8">
    <location>
        <begin position="4"/>
        <end position="42"/>
    </location>
</feature>
<dbReference type="InterPro" id="IPR003783">
    <property type="entry name" value="Regulatory_RecX"/>
</dbReference>
<dbReference type="RefSeq" id="WP_400185859.1">
    <property type="nucleotide sequence ID" value="NZ_JBGORX010000001.1"/>
</dbReference>
<evidence type="ECO:0000313" key="10">
    <source>
        <dbReference type="Proteomes" id="UP001615550"/>
    </source>
</evidence>
<dbReference type="InterPro" id="IPR053925">
    <property type="entry name" value="RecX_HTH_3rd"/>
</dbReference>
<comment type="function">
    <text evidence="5">Modulates RecA activity.</text>
</comment>
<dbReference type="InterPro" id="IPR036388">
    <property type="entry name" value="WH-like_DNA-bd_sf"/>
</dbReference>
<dbReference type="PANTHER" id="PTHR33602:SF1">
    <property type="entry name" value="REGULATORY PROTEIN RECX FAMILY PROTEIN"/>
    <property type="match status" value="1"/>
</dbReference>
<feature type="domain" description="RecX third three-helical" evidence="7">
    <location>
        <begin position="100"/>
        <end position="140"/>
    </location>
</feature>
<reference evidence="9 10" key="1">
    <citation type="submission" date="2024-08" db="EMBL/GenBank/DDBJ databases">
        <title>Draft Genome Sequence of Legionella lytica strain DSB2004, Isolated From a Fire Sprinkler System.</title>
        <authorList>
            <person name="Everhart A.D."/>
            <person name="Kidane D.T."/>
            <person name="Farone A.L."/>
            <person name="Farone M.B."/>
        </authorList>
    </citation>
    <scope>NUCLEOTIDE SEQUENCE [LARGE SCALE GENOMIC DNA]</scope>
    <source>
        <strain evidence="9 10">DSB2004</strain>
    </source>
</reference>
<dbReference type="NCBIfam" id="NF001057">
    <property type="entry name" value="PRK00117.3-3"/>
    <property type="match status" value="1"/>
</dbReference>
<gene>
    <name evidence="5 9" type="primary">recX</name>
    <name evidence="9" type="ORF">ACD661_01755</name>
</gene>
<comment type="subcellular location">
    <subcellularLocation>
        <location evidence="1 5">Cytoplasm</location>
    </subcellularLocation>
</comment>
<organism evidence="9 10">
    <name type="scientific">Legionella lytica</name>
    <dbReference type="NCBI Taxonomy" id="96232"/>
    <lineage>
        <taxon>Bacteria</taxon>
        <taxon>Pseudomonadati</taxon>
        <taxon>Pseudomonadota</taxon>
        <taxon>Gammaproteobacteria</taxon>
        <taxon>Legionellales</taxon>
        <taxon>Legionellaceae</taxon>
        <taxon>Legionella</taxon>
    </lineage>
</organism>
<evidence type="ECO:0000256" key="2">
    <source>
        <dbReference type="ARBA" id="ARBA00009695"/>
    </source>
</evidence>
<proteinExistence type="inferred from homology"/>
<name>A0ABW8D3J7_9GAMM</name>
<evidence type="ECO:0000256" key="1">
    <source>
        <dbReference type="ARBA" id="ARBA00004496"/>
    </source>
</evidence>
<evidence type="ECO:0000313" key="9">
    <source>
        <dbReference type="EMBL" id="MFJ1267276.1"/>
    </source>
</evidence>
<dbReference type="InterPro" id="IPR053926">
    <property type="entry name" value="RecX_HTH_1st"/>
</dbReference>
<dbReference type="InterPro" id="IPR053924">
    <property type="entry name" value="RecX_HTH_2nd"/>
</dbReference>
<comment type="similarity">
    <text evidence="2 5">Belongs to the RecX family.</text>
</comment>
<keyword evidence="4 5" id="KW-0963">Cytoplasm</keyword>
<evidence type="ECO:0000259" key="7">
    <source>
        <dbReference type="Pfam" id="PF21981"/>
    </source>
</evidence>
<dbReference type="Proteomes" id="UP001615550">
    <property type="component" value="Unassembled WGS sequence"/>
</dbReference>
<dbReference type="Gene3D" id="1.10.10.10">
    <property type="entry name" value="Winged helix-like DNA-binding domain superfamily/Winged helix DNA-binding domain"/>
    <property type="match status" value="3"/>
</dbReference>